<comment type="caution">
    <text evidence="1">The sequence shown here is derived from an EMBL/GenBank/DDBJ whole genome shotgun (WGS) entry which is preliminary data.</text>
</comment>
<evidence type="ECO:0000313" key="1">
    <source>
        <dbReference type="EMBL" id="MBE9191426.1"/>
    </source>
</evidence>
<evidence type="ECO:0008006" key="3">
    <source>
        <dbReference type="Google" id="ProtNLM"/>
    </source>
</evidence>
<gene>
    <name evidence="1" type="ORF">IQ230_13930</name>
</gene>
<protein>
    <recommendedName>
        <fullName evidence="3">HicB-like antitoxin of toxin-antitoxin system domain-containing protein</fullName>
    </recommendedName>
</protein>
<proteinExistence type="predicted"/>
<keyword evidence="2" id="KW-1185">Reference proteome</keyword>
<dbReference type="Proteomes" id="UP000651156">
    <property type="component" value="Unassembled WGS sequence"/>
</dbReference>
<dbReference type="RefSeq" id="WP_193932568.1">
    <property type="nucleotide sequence ID" value="NZ_CAWPMZ010000062.1"/>
</dbReference>
<evidence type="ECO:0000313" key="2">
    <source>
        <dbReference type="Proteomes" id="UP000651156"/>
    </source>
</evidence>
<reference evidence="1 2" key="1">
    <citation type="submission" date="2020-10" db="EMBL/GenBank/DDBJ databases">
        <authorList>
            <person name="Castelo-Branco R."/>
            <person name="Eusebio N."/>
            <person name="Adriana R."/>
            <person name="Vieira A."/>
            <person name="Brugerolle De Fraissinette N."/>
            <person name="Rezende De Castro R."/>
            <person name="Schneider M.P."/>
            <person name="Vasconcelos V."/>
            <person name="Leao P.N."/>
        </authorList>
    </citation>
    <scope>NUCLEOTIDE SEQUENCE [LARGE SCALE GENOMIC DNA]</scope>
    <source>
        <strain evidence="1 2">LEGE 06123</strain>
    </source>
</reference>
<sequence>MNRLNLWRYQYKGFWIRVFIDITESQRFNYVACVELPRSGIIQTTHLSSKEEAEFAAEEIIDSWN</sequence>
<accession>A0ABR9UT28</accession>
<organism evidence="1 2">
    <name type="scientific">Gloeocapsopsis crepidinum LEGE 06123</name>
    <dbReference type="NCBI Taxonomy" id="588587"/>
    <lineage>
        <taxon>Bacteria</taxon>
        <taxon>Bacillati</taxon>
        <taxon>Cyanobacteriota</taxon>
        <taxon>Cyanophyceae</taxon>
        <taxon>Oscillatoriophycideae</taxon>
        <taxon>Chroococcales</taxon>
        <taxon>Chroococcaceae</taxon>
        <taxon>Gloeocapsopsis</taxon>
    </lineage>
</organism>
<name>A0ABR9UT28_9CHRO</name>
<dbReference type="EMBL" id="JADEWN010000032">
    <property type="protein sequence ID" value="MBE9191426.1"/>
    <property type="molecule type" value="Genomic_DNA"/>
</dbReference>